<feature type="chain" id="PRO_5038843043" evidence="5">
    <location>
        <begin position="21"/>
        <end position="555"/>
    </location>
</feature>
<dbReference type="OrthoDB" id="3930934at2"/>
<name>A0A4R4ZLH1_9ACTN</name>
<evidence type="ECO:0000259" key="6">
    <source>
        <dbReference type="Pfam" id="PF00561"/>
    </source>
</evidence>
<evidence type="ECO:0000256" key="5">
    <source>
        <dbReference type="SAM" id="SignalP"/>
    </source>
</evidence>
<dbReference type="Pfam" id="PF00561">
    <property type="entry name" value="Abhydrolase_1"/>
    <property type="match status" value="1"/>
</dbReference>
<comment type="similarity">
    <text evidence="1">Belongs to the peptidase S33 family.</text>
</comment>
<keyword evidence="3 8" id="KW-0378">Hydrolase</keyword>
<comment type="caution">
    <text evidence="8">The sequence shown here is derived from an EMBL/GenBank/DDBJ whole genome shotgun (WGS) entry which is preliminary data.</text>
</comment>
<feature type="domain" description="AB hydrolase-1" evidence="6">
    <location>
        <begin position="108"/>
        <end position="308"/>
    </location>
</feature>
<keyword evidence="9" id="KW-1185">Reference proteome</keyword>
<feature type="domain" description="Peptidase S33 tripeptidyl aminopeptidase-like C-terminal" evidence="7">
    <location>
        <begin position="420"/>
        <end position="513"/>
    </location>
</feature>
<evidence type="ECO:0000259" key="7">
    <source>
        <dbReference type="Pfam" id="PF08386"/>
    </source>
</evidence>
<dbReference type="InterPro" id="IPR000073">
    <property type="entry name" value="AB_hydrolase_1"/>
</dbReference>
<feature type="signal peptide" evidence="5">
    <location>
        <begin position="1"/>
        <end position="20"/>
    </location>
</feature>
<dbReference type="Pfam" id="PF08386">
    <property type="entry name" value="Abhydrolase_4"/>
    <property type="match status" value="1"/>
</dbReference>
<dbReference type="PANTHER" id="PTHR43248">
    <property type="entry name" value="2-SUCCINYL-6-HYDROXY-2,4-CYCLOHEXADIENE-1-CARBOXYLATE SYNTHASE"/>
    <property type="match status" value="1"/>
</dbReference>
<dbReference type="Gene3D" id="3.40.50.1820">
    <property type="entry name" value="alpha/beta hydrolase"/>
    <property type="match status" value="1"/>
</dbReference>
<evidence type="ECO:0000256" key="4">
    <source>
        <dbReference type="SAM" id="MobiDB-lite"/>
    </source>
</evidence>
<dbReference type="RefSeq" id="WP_132167731.1">
    <property type="nucleotide sequence ID" value="NZ_SMKX01000033.1"/>
</dbReference>
<sequence length="555" mass="59567">MRRRPRLARVVGLTAGLTMAAGSLVVVPASGAADQALAAYYNQKVSWAACDPGEAPPGFPQEDWDKEWAGLDCATVVVPINYKKPGDGNLSVAISRRKAADPKQRQGVLLLNPGGPGGDGLMMPNWMKKEKIAGPFDLIGFDPRGVGRSTPLRCEVPPKEQLFDTRPTDKQFAEIAADAKAQEEGCEAAGGGIRKYISTMNTARDMDVIRGVLGEKKINFFGYSYGTLLGATYGSLFPSKLNRSVLDSSMHPDWLWYEQAKQVSVAAKENFEAVASWIAERDSTYHFGKTLAEVTASLEAVRAKLAKEPVPWPIPGAGDPVDGIFFDIILGGSGYRPMWDLAAELIGLIRDAANAPAGKRVLSSDAGYALKTLYGTIKDTYQGVFQAVSCETPWSKDPKGYEEQMRLFREKYPYGPGAMQAAQTNCTYAKWKPQEKFLDLKRKGYPVGLVIGAEFDPATQYDGSPAMAAALNNNLISVKDEGSHGQYGSNPCATQKINDYLMNGILPGSRSTCDGAPRPDVPADGTAAAKTVKPAGGSLAGRAAAIEAQKGPLNR</sequence>
<dbReference type="EMBL" id="SMKX01000033">
    <property type="protein sequence ID" value="TDD59613.1"/>
    <property type="molecule type" value="Genomic_DNA"/>
</dbReference>
<evidence type="ECO:0000256" key="1">
    <source>
        <dbReference type="ARBA" id="ARBA00010088"/>
    </source>
</evidence>
<dbReference type="InterPro" id="IPR013595">
    <property type="entry name" value="Pept_S33_TAP-like_C"/>
</dbReference>
<evidence type="ECO:0000256" key="3">
    <source>
        <dbReference type="ARBA" id="ARBA00022801"/>
    </source>
</evidence>
<dbReference type="SUPFAM" id="SSF53474">
    <property type="entry name" value="alpha/beta-Hydrolases"/>
    <property type="match status" value="1"/>
</dbReference>
<dbReference type="Proteomes" id="UP000295124">
    <property type="component" value="Unassembled WGS sequence"/>
</dbReference>
<organism evidence="8 9">
    <name type="scientific">Kribbella antibiotica</name>
    <dbReference type="NCBI Taxonomy" id="190195"/>
    <lineage>
        <taxon>Bacteria</taxon>
        <taxon>Bacillati</taxon>
        <taxon>Actinomycetota</taxon>
        <taxon>Actinomycetes</taxon>
        <taxon>Propionibacteriales</taxon>
        <taxon>Kribbellaceae</taxon>
        <taxon>Kribbella</taxon>
    </lineage>
</organism>
<dbReference type="InterPro" id="IPR029058">
    <property type="entry name" value="AB_hydrolase_fold"/>
</dbReference>
<evidence type="ECO:0000313" key="9">
    <source>
        <dbReference type="Proteomes" id="UP000295124"/>
    </source>
</evidence>
<feature type="region of interest" description="Disordered" evidence="4">
    <location>
        <begin position="511"/>
        <end position="537"/>
    </location>
</feature>
<keyword evidence="2 5" id="KW-0732">Signal</keyword>
<dbReference type="GO" id="GO:0016787">
    <property type="term" value="F:hydrolase activity"/>
    <property type="evidence" value="ECO:0007669"/>
    <property type="project" value="UniProtKB-KW"/>
</dbReference>
<dbReference type="AlphaFoldDB" id="A0A4R4ZLH1"/>
<dbReference type="InterPro" id="IPR051601">
    <property type="entry name" value="Serine_prot/Carboxylest_S33"/>
</dbReference>
<reference evidence="8 9" key="1">
    <citation type="submission" date="2019-03" db="EMBL/GenBank/DDBJ databases">
        <title>Draft genome sequences of novel Actinobacteria.</title>
        <authorList>
            <person name="Sahin N."/>
            <person name="Ay H."/>
            <person name="Saygin H."/>
        </authorList>
    </citation>
    <scope>NUCLEOTIDE SEQUENCE [LARGE SCALE GENOMIC DNA]</scope>
    <source>
        <strain evidence="8 9">JCM 13523</strain>
    </source>
</reference>
<gene>
    <name evidence="8" type="ORF">E1263_14070</name>
</gene>
<evidence type="ECO:0000256" key="2">
    <source>
        <dbReference type="ARBA" id="ARBA00022729"/>
    </source>
</evidence>
<protein>
    <submittedName>
        <fullName evidence="8">Alpha/beta fold hydrolase</fullName>
    </submittedName>
</protein>
<dbReference type="PANTHER" id="PTHR43248:SF29">
    <property type="entry name" value="TRIPEPTIDYL AMINOPEPTIDASE"/>
    <property type="match status" value="1"/>
</dbReference>
<accession>A0A4R4ZLH1</accession>
<proteinExistence type="inferred from homology"/>
<evidence type="ECO:0000313" key="8">
    <source>
        <dbReference type="EMBL" id="TDD59613.1"/>
    </source>
</evidence>